<dbReference type="InterPro" id="IPR041115">
    <property type="entry name" value="SLATT_5"/>
</dbReference>
<reference evidence="3 4" key="1">
    <citation type="journal article" date="2017" name="Antonie Van Leeuwenhoek">
        <title>Phylogenomic resolution of the bacterial genus Pantoea and its relationship with Erwinia and Tatumella.</title>
        <authorList>
            <person name="Palmer M."/>
            <person name="Steenkamp E.T."/>
            <person name="Coetzee M.P."/>
            <person name="Chan W.Y."/>
            <person name="van Zyl E."/>
            <person name="De Maayer P."/>
            <person name="Coutinho T.A."/>
            <person name="Blom J."/>
            <person name="Smits T.H."/>
            <person name="Duffy B."/>
            <person name="Venter S.N."/>
        </authorList>
    </citation>
    <scope>NUCLEOTIDE SEQUENCE [LARGE SCALE GENOMIC DNA]</scope>
    <source>
        <strain evidence="3 4">LMG 26275</strain>
    </source>
</reference>
<feature type="transmembrane region" description="Helical" evidence="1">
    <location>
        <begin position="83"/>
        <end position="102"/>
    </location>
</feature>
<dbReference type="EMBL" id="MLFR01000035">
    <property type="protein sequence ID" value="ORM66661.1"/>
    <property type="molecule type" value="Genomic_DNA"/>
</dbReference>
<sequence length="231" mass="26726">MEKIRNVFVWVFSRYPEEREKTSQTEKLIDSMRITSKCRFNASNRLSLRSKTSFFITTILSLGLILIPLLQNSGVKLNFTASVLNMLQIFLAVSVLIYSVTIGTARYDLRSRELDECGQKIKRLIRDVRTLNEKNPEQTKIDLDKINTEYNQVLKESENHSRSDYKLSKLEMTGDYNITGLKRLFLLFTALVQCYFPYLLPAIFLGAEIIFITDMLSITEILSPFLNAEIK</sequence>
<keyword evidence="1" id="KW-0812">Transmembrane</keyword>
<name>A0A1X1CQM3_9GAMM</name>
<proteinExistence type="predicted"/>
<dbReference type="AlphaFoldDB" id="A0A1X1CQM3"/>
<accession>A0A1X1CQM3</accession>
<dbReference type="RefSeq" id="WP_084937414.1">
    <property type="nucleotide sequence ID" value="NZ_MLFR01000035.1"/>
</dbReference>
<dbReference type="OrthoDB" id="6401357at2"/>
<dbReference type="NCBIfam" id="NF033631">
    <property type="entry name" value="SLATT_5"/>
    <property type="match status" value="1"/>
</dbReference>
<comment type="caution">
    <text evidence="3">The sequence shown here is derived from an EMBL/GenBank/DDBJ whole genome shotgun (WGS) entry which is preliminary data.</text>
</comment>
<evidence type="ECO:0000313" key="4">
    <source>
        <dbReference type="Proteomes" id="UP000193558"/>
    </source>
</evidence>
<protein>
    <recommendedName>
        <fullName evidence="2">SMODS and SLOG-associating 2TM effector domain-containing protein</fullName>
    </recommendedName>
</protein>
<dbReference type="Pfam" id="PF18160">
    <property type="entry name" value="SLATT_5"/>
    <property type="match status" value="1"/>
</dbReference>
<evidence type="ECO:0000256" key="1">
    <source>
        <dbReference type="SAM" id="Phobius"/>
    </source>
</evidence>
<organism evidence="3 4">
    <name type="scientific">Pantoea rwandensis</name>
    <dbReference type="NCBI Taxonomy" id="1076550"/>
    <lineage>
        <taxon>Bacteria</taxon>
        <taxon>Pseudomonadati</taxon>
        <taxon>Pseudomonadota</taxon>
        <taxon>Gammaproteobacteria</taxon>
        <taxon>Enterobacterales</taxon>
        <taxon>Erwiniaceae</taxon>
        <taxon>Pantoea</taxon>
    </lineage>
</organism>
<feature type="transmembrane region" description="Helical" evidence="1">
    <location>
        <begin position="53"/>
        <end position="71"/>
    </location>
</feature>
<feature type="domain" description="SMODS and SLOG-associating 2TM effector" evidence="2">
    <location>
        <begin position="23"/>
        <end position="205"/>
    </location>
</feature>
<dbReference type="Proteomes" id="UP000193558">
    <property type="component" value="Unassembled WGS sequence"/>
</dbReference>
<keyword evidence="1" id="KW-1133">Transmembrane helix</keyword>
<evidence type="ECO:0000313" key="3">
    <source>
        <dbReference type="EMBL" id="ORM66661.1"/>
    </source>
</evidence>
<evidence type="ECO:0000259" key="2">
    <source>
        <dbReference type="Pfam" id="PF18160"/>
    </source>
</evidence>
<keyword evidence="1" id="KW-0472">Membrane</keyword>
<feature type="transmembrane region" description="Helical" evidence="1">
    <location>
        <begin position="184"/>
        <end position="212"/>
    </location>
</feature>
<gene>
    <name evidence="3" type="ORF">HA51_23065</name>
</gene>